<feature type="transmembrane region" description="Helical" evidence="1">
    <location>
        <begin position="249"/>
        <end position="273"/>
    </location>
</feature>
<dbReference type="AlphaFoldDB" id="A0AAN8EK01"/>
<dbReference type="Pfam" id="PF01757">
    <property type="entry name" value="Acyl_transf_3"/>
    <property type="match status" value="1"/>
</dbReference>
<keyword evidence="1" id="KW-1133">Transmembrane helix</keyword>
<dbReference type="InterPro" id="IPR002656">
    <property type="entry name" value="Acyl_transf_3_dom"/>
</dbReference>
<sequence length="483" mass="55691">MGASEGILGQDYWQSVKEKQDQYVAGRTGRWALNVVRPSIFNKLSASRQQRQLRSTAYLDGLRGFAALLVYIGHHELWAHGAINPERIFENVFGYEQQYYFCTFPGVRIFFAGGHFAVSVFFVMSGYVLSTKPLQYIHAGDHLKLGDNLASALFRRWLRLFLPVIAVTFLYMASWHLLGIRVDAEQQQSFRAEFWSWYVAFKNYSFVFHNSPAFRYSFHVWSIPTEFKGSIVVYTTLLALSRTRRNARLWCIVGLIMYFLYIVDGWFCAMFLMGMLQCDLDLLAANNNLPMPFTKLSVIKKPIFYTMFVIGIYLGGCPASDSDMQILRTSPGWYYLSYLKPQAMWDYKWFYLFCAASMTVASIPRIPILKSFFELRFNQYLGRVSFAFYLVHGPLIWTVADRLYAAAGCIRESHGATAVRWVNMVPIPKIGPLGLELNFLVPHLLIFPITLWMAEIATKLFDEPSVRFSQWLYRTTMDGTGKS</sequence>
<proteinExistence type="predicted"/>
<feature type="domain" description="Acyltransferase 3" evidence="2">
    <location>
        <begin position="57"/>
        <end position="406"/>
    </location>
</feature>
<dbReference type="EMBL" id="JAKLMC020000043">
    <property type="protein sequence ID" value="KAK5948736.1"/>
    <property type="molecule type" value="Genomic_DNA"/>
</dbReference>
<dbReference type="InterPro" id="IPR050879">
    <property type="entry name" value="Acyltransferase_3"/>
</dbReference>
<protein>
    <recommendedName>
        <fullName evidence="2">Acyltransferase 3 domain-containing protein</fullName>
    </recommendedName>
</protein>
<dbReference type="PANTHER" id="PTHR23028">
    <property type="entry name" value="ACETYLTRANSFERASE"/>
    <property type="match status" value="1"/>
</dbReference>
<comment type="caution">
    <text evidence="3">The sequence shown here is derived from an EMBL/GenBank/DDBJ whole genome shotgun (WGS) entry which is preliminary data.</text>
</comment>
<accession>A0AAN8EK01</accession>
<evidence type="ECO:0000256" key="1">
    <source>
        <dbReference type="SAM" id="Phobius"/>
    </source>
</evidence>
<feature type="transmembrane region" description="Helical" evidence="1">
    <location>
        <begin position="157"/>
        <end position="178"/>
    </location>
</feature>
<feature type="transmembrane region" description="Helical" evidence="1">
    <location>
        <begin position="349"/>
        <end position="368"/>
    </location>
</feature>
<keyword evidence="1" id="KW-0812">Transmembrane</keyword>
<keyword evidence="4" id="KW-1185">Reference proteome</keyword>
<reference evidence="3 4" key="1">
    <citation type="submission" date="2022-12" db="EMBL/GenBank/DDBJ databases">
        <title>Genomic features and morphological characterization of a novel Knufia sp. strain isolated from spacecraft assembly facility.</title>
        <authorList>
            <person name="Teixeira M."/>
            <person name="Chander A.M."/>
            <person name="Stajich J.E."/>
            <person name="Venkateswaran K."/>
        </authorList>
    </citation>
    <scope>NUCLEOTIDE SEQUENCE [LARGE SCALE GENOMIC DNA]</scope>
    <source>
        <strain evidence="3 4">FJI-L2-BK-P2</strain>
    </source>
</reference>
<dbReference type="Proteomes" id="UP001316803">
    <property type="component" value="Unassembled WGS sequence"/>
</dbReference>
<organism evidence="3 4">
    <name type="scientific">Knufia fluminis</name>
    <dbReference type="NCBI Taxonomy" id="191047"/>
    <lineage>
        <taxon>Eukaryota</taxon>
        <taxon>Fungi</taxon>
        <taxon>Dikarya</taxon>
        <taxon>Ascomycota</taxon>
        <taxon>Pezizomycotina</taxon>
        <taxon>Eurotiomycetes</taxon>
        <taxon>Chaetothyriomycetidae</taxon>
        <taxon>Chaetothyriales</taxon>
        <taxon>Trichomeriaceae</taxon>
        <taxon>Knufia</taxon>
    </lineage>
</organism>
<name>A0AAN8EK01_9EURO</name>
<evidence type="ECO:0000259" key="2">
    <source>
        <dbReference type="Pfam" id="PF01757"/>
    </source>
</evidence>
<dbReference type="PANTHER" id="PTHR23028:SF125">
    <property type="entry name" value="ACYLTRANSFERASE"/>
    <property type="match status" value="1"/>
</dbReference>
<dbReference type="GO" id="GO:0016747">
    <property type="term" value="F:acyltransferase activity, transferring groups other than amino-acyl groups"/>
    <property type="evidence" value="ECO:0007669"/>
    <property type="project" value="InterPro"/>
</dbReference>
<evidence type="ECO:0000313" key="3">
    <source>
        <dbReference type="EMBL" id="KAK5948736.1"/>
    </source>
</evidence>
<feature type="transmembrane region" description="Helical" evidence="1">
    <location>
        <begin position="109"/>
        <end position="129"/>
    </location>
</feature>
<keyword evidence="1" id="KW-0472">Membrane</keyword>
<evidence type="ECO:0000313" key="4">
    <source>
        <dbReference type="Proteomes" id="UP001316803"/>
    </source>
</evidence>
<gene>
    <name evidence="3" type="ORF">OHC33_010159</name>
</gene>